<feature type="transmembrane region" description="Helical" evidence="2">
    <location>
        <begin position="196"/>
        <end position="216"/>
    </location>
</feature>
<dbReference type="OrthoDB" id="64880at2759"/>
<dbReference type="EMBL" id="BRXY01000325">
    <property type="protein sequence ID" value="GMH87283.1"/>
    <property type="molecule type" value="Genomic_DNA"/>
</dbReference>
<feature type="region of interest" description="Disordered" evidence="1">
    <location>
        <begin position="1"/>
        <end position="48"/>
    </location>
</feature>
<keyword evidence="2" id="KW-0472">Membrane</keyword>
<comment type="caution">
    <text evidence="3">The sequence shown here is derived from an EMBL/GenBank/DDBJ whole genome shotgun (WGS) entry which is preliminary data.</text>
</comment>
<feature type="region of interest" description="Disordered" evidence="1">
    <location>
        <begin position="75"/>
        <end position="115"/>
    </location>
</feature>
<keyword evidence="4" id="KW-1185">Reference proteome</keyword>
<feature type="compositionally biased region" description="Polar residues" evidence="1">
    <location>
        <begin position="8"/>
        <end position="22"/>
    </location>
</feature>
<dbReference type="Proteomes" id="UP001165085">
    <property type="component" value="Unassembled WGS sequence"/>
</dbReference>
<name>A0A9W7ERN1_9STRA</name>
<proteinExistence type="predicted"/>
<evidence type="ECO:0000313" key="4">
    <source>
        <dbReference type="Proteomes" id="UP001165085"/>
    </source>
</evidence>
<sequence>MNAFGHNSARSSPQLSTTTQTIPDRHLNTSSPEEEEKQPLVGGEGCNTYILPSSPKNLTYSKFPNLKFSQKRAGSNVSECSDHSPTNTLFSADSSSHRTTAARGESFSTMKQTSSSQDLLGAHNMTSMPDLIITRDALDPNPQNKRPGFVKLFLLNVLSLIRTCRRYHYEVTASTSSIPSKLANNPQLKRWSRRKVVKIALLGFLFFFAPLLVYTITIRNNDAKLLNRFLSDLDGVDGSVMHSVRKEGVFVGEAVDGPVRGDDHKCYFSYDFSPSTTTKEMLGGWNVLTPPILSTIMIRICRSVPEQSILGLGLAPSSSKNDVEEKHDSFYQAWLQTFLLDFWSSKVAPKQFLVEIVKGAHVVVKGDSGAYYEWLKDMDGLQKRSSSHFSVKQQYALKMGKTLQTLLFGINHDGDTWFQLEGREVSGWKGNWVDSSIHIINFVEYKISGNNVGPLGSSRWTESEPLYSLFDGCGYAGGNIDEKR</sequence>
<accession>A0A9W7ERN1</accession>
<reference evidence="4" key="1">
    <citation type="journal article" date="2023" name="Commun. Biol.">
        <title>Genome analysis of Parmales, the sister group of diatoms, reveals the evolutionary specialization of diatoms from phago-mixotrophs to photoautotrophs.</title>
        <authorList>
            <person name="Ban H."/>
            <person name="Sato S."/>
            <person name="Yoshikawa S."/>
            <person name="Yamada K."/>
            <person name="Nakamura Y."/>
            <person name="Ichinomiya M."/>
            <person name="Sato N."/>
            <person name="Blanc-Mathieu R."/>
            <person name="Endo H."/>
            <person name="Kuwata A."/>
            <person name="Ogata H."/>
        </authorList>
    </citation>
    <scope>NUCLEOTIDE SEQUENCE [LARGE SCALE GENOMIC DNA]</scope>
    <source>
        <strain evidence="4">NIES 3701</strain>
    </source>
</reference>
<evidence type="ECO:0000256" key="1">
    <source>
        <dbReference type="SAM" id="MobiDB-lite"/>
    </source>
</evidence>
<feature type="compositionally biased region" description="Polar residues" evidence="1">
    <location>
        <begin position="75"/>
        <end position="99"/>
    </location>
</feature>
<keyword evidence="2" id="KW-1133">Transmembrane helix</keyword>
<dbReference type="AlphaFoldDB" id="A0A9W7ERN1"/>
<evidence type="ECO:0000256" key="2">
    <source>
        <dbReference type="SAM" id="Phobius"/>
    </source>
</evidence>
<protein>
    <submittedName>
        <fullName evidence="3">Uncharacterized protein</fullName>
    </submittedName>
</protein>
<gene>
    <name evidence="3" type="ORF">TrST_g6484</name>
</gene>
<keyword evidence="2" id="KW-0812">Transmembrane</keyword>
<evidence type="ECO:0000313" key="3">
    <source>
        <dbReference type="EMBL" id="GMH87283.1"/>
    </source>
</evidence>
<organism evidence="3 4">
    <name type="scientific">Triparma strigata</name>
    <dbReference type="NCBI Taxonomy" id="1606541"/>
    <lineage>
        <taxon>Eukaryota</taxon>
        <taxon>Sar</taxon>
        <taxon>Stramenopiles</taxon>
        <taxon>Ochrophyta</taxon>
        <taxon>Bolidophyceae</taxon>
        <taxon>Parmales</taxon>
        <taxon>Triparmaceae</taxon>
        <taxon>Triparma</taxon>
    </lineage>
</organism>
<feature type="compositionally biased region" description="Polar residues" evidence="1">
    <location>
        <begin position="106"/>
        <end position="115"/>
    </location>
</feature>